<dbReference type="AlphaFoldDB" id="A0A5A7PD14"/>
<proteinExistence type="predicted"/>
<accession>A0A5A7PD14</accession>
<comment type="caution">
    <text evidence="1">The sequence shown here is derived from an EMBL/GenBank/DDBJ whole genome shotgun (WGS) entry which is preliminary data.</text>
</comment>
<protein>
    <submittedName>
        <fullName evidence="1">Uncharacterized protein</fullName>
    </submittedName>
</protein>
<dbReference type="EMBL" id="BKCP01004405">
    <property type="protein sequence ID" value="GER30823.1"/>
    <property type="molecule type" value="Genomic_DNA"/>
</dbReference>
<organism evidence="1 2">
    <name type="scientific">Striga asiatica</name>
    <name type="common">Asiatic witchweed</name>
    <name type="synonym">Buchnera asiatica</name>
    <dbReference type="NCBI Taxonomy" id="4170"/>
    <lineage>
        <taxon>Eukaryota</taxon>
        <taxon>Viridiplantae</taxon>
        <taxon>Streptophyta</taxon>
        <taxon>Embryophyta</taxon>
        <taxon>Tracheophyta</taxon>
        <taxon>Spermatophyta</taxon>
        <taxon>Magnoliopsida</taxon>
        <taxon>eudicotyledons</taxon>
        <taxon>Gunneridae</taxon>
        <taxon>Pentapetalae</taxon>
        <taxon>asterids</taxon>
        <taxon>lamiids</taxon>
        <taxon>Lamiales</taxon>
        <taxon>Orobanchaceae</taxon>
        <taxon>Buchnereae</taxon>
        <taxon>Striga</taxon>
    </lineage>
</organism>
<evidence type="ECO:0000313" key="1">
    <source>
        <dbReference type="EMBL" id="GER30823.1"/>
    </source>
</evidence>
<reference evidence="2" key="1">
    <citation type="journal article" date="2019" name="Curr. Biol.">
        <title>Genome Sequence of Striga asiatica Provides Insight into the Evolution of Plant Parasitism.</title>
        <authorList>
            <person name="Yoshida S."/>
            <person name="Kim S."/>
            <person name="Wafula E.K."/>
            <person name="Tanskanen J."/>
            <person name="Kim Y.M."/>
            <person name="Honaas L."/>
            <person name="Yang Z."/>
            <person name="Spallek T."/>
            <person name="Conn C.E."/>
            <person name="Ichihashi Y."/>
            <person name="Cheong K."/>
            <person name="Cui S."/>
            <person name="Der J.P."/>
            <person name="Gundlach H."/>
            <person name="Jiao Y."/>
            <person name="Hori C."/>
            <person name="Ishida J.K."/>
            <person name="Kasahara H."/>
            <person name="Kiba T."/>
            <person name="Kim M.S."/>
            <person name="Koo N."/>
            <person name="Laohavisit A."/>
            <person name="Lee Y.H."/>
            <person name="Lumba S."/>
            <person name="McCourt P."/>
            <person name="Mortimer J.C."/>
            <person name="Mutuku J.M."/>
            <person name="Nomura T."/>
            <person name="Sasaki-Sekimoto Y."/>
            <person name="Seto Y."/>
            <person name="Wang Y."/>
            <person name="Wakatake T."/>
            <person name="Sakakibara H."/>
            <person name="Demura T."/>
            <person name="Yamaguchi S."/>
            <person name="Yoneyama K."/>
            <person name="Manabe R.I."/>
            <person name="Nelson D.C."/>
            <person name="Schulman A.H."/>
            <person name="Timko M.P."/>
            <person name="dePamphilis C.W."/>
            <person name="Choi D."/>
            <person name="Shirasu K."/>
        </authorList>
    </citation>
    <scope>NUCLEOTIDE SEQUENCE [LARGE SCALE GENOMIC DNA]</scope>
    <source>
        <strain evidence="2">cv. UVA1</strain>
    </source>
</reference>
<sequence>MMLQDIVIHEKQPAGHALASGLKSKRFSAAAFYQIQAPYSPYDYQRTHKSSKLELHLLHILHNPPLQSPSQLTDRKKYDSDLQPSYSGWWPVEVKDNGRPFFHHMNGCKTTYIVFVWHANRLISREFQGFLEFQEKTSQRSHTYRP</sequence>
<evidence type="ECO:0000313" key="2">
    <source>
        <dbReference type="Proteomes" id="UP000325081"/>
    </source>
</evidence>
<keyword evidence="2" id="KW-1185">Reference proteome</keyword>
<name>A0A5A7PD14_STRAF</name>
<dbReference type="Proteomes" id="UP000325081">
    <property type="component" value="Unassembled WGS sequence"/>
</dbReference>
<gene>
    <name evidence="1" type="ORF">STAS_06783</name>
</gene>